<name>A0A8S0XBR2_9FIRM</name>
<protein>
    <submittedName>
        <fullName evidence="5">FmdE, Molybdenum formylmethanofuran dehydrogenase operon protein</fullName>
    </submittedName>
    <submittedName>
        <fullName evidence="4">Formylmethanofuran dehydrogenase, subunit E domain protein</fullName>
    </submittedName>
</protein>
<sequence length="215" mass="24449">MIEIKNETPITDEELKGAQFFHGHICPAMPQGLRAGHLAMDILGVKRARTGGELMMIVEIGDNHFSGCLADGLQYSTGCTFGKSNIVKKPLGKFAFTLIDPKTKRAVRVSAKHDRMKTCLTMPFFEERKKGIPPYDLDPNVVLPLIEDTRTRDWHEMFDVTLFENYPVVKAGETFEAEQCHECKEMVVTNYAQKLGEDWYCQTCFDALTHRKQED</sequence>
<dbReference type="KEGG" id="aacx:DEACI_2193"/>
<dbReference type="Pfam" id="PF02663">
    <property type="entry name" value="FmdE"/>
    <property type="match status" value="1"/>
</dbReference>
<dbReference type="Proteomes" id="UP000836597">
    <property type="component" value="Chromosome"/>
</dbReference>
<reference evidence="4" key="2">
    <citation type="submission" date="2020-01" db="EMBL/GenBank/DDBJ databases">
        <authorList>
            <person name="Hornung B."/>
        </authorList>
    </citation>
    <scope>NUCLEOTIDE SEQUENCE</scope>
    <source>
        <strain evidence="4">PacBioINE</strain>
    </source>
</reference>
<accession>A0A8S0XBR2</accession>
<evidence type="ECO:0000256" key="1">
    <source>
        <dbReference type="ARBA" id="ARBA00022741"/>
    </source>
</evidence>
<dbReference type="GO" id="GO:0005525">
    <property type="term" value="F:GTP binding"/>
    <property type="evidence" value="ECO:0007669"/>
    <property type="project" value="UniProtKB-KW"/>
</dbReference>
<dbReference type="AlphaFoldDB" id="A0A8S0XBR2"/>
<evidence type="ECO:0000313" key="4">
    <source>
        <dbReference type="EMBL" id="CAA7601526.1"/>
    </source>
</evidence>
<evidence type="ECO:0000256" key="2">
    <source>
        <dbReference type="ARBA" id="ARBA00023134"/>
    </source>
</evidence>
<dbReference type="InterPro" id="IPR003814">
    <property type="entry name" value="FmdEsu_dom"/>
</dbReference>
<feature type="domain" description="Formylmethanofuran dehydrogenase subunit E" evidence="3">
    <location>
        <begin position="21"/>
        <end position="138"/>
    </location>
</feature>
<dbReference type="InterPro" id="IPR053194">
    <property type="entry name" value="tRNA_methyltr_O"/>
</dbReference>
<dbReference type="PANTHER" id="PTHR39418">
    <property type="entry name" value="DEHYDROGENASE-RELATED"/>
    <property type="match status" value="1"/>
</dbReference>
<organism evidence="4">
    <name type="scientific">Acididesulfobacillus acetoxydans</name>
    <dbReference type="NCBI Taxonomy" id="1561005"/>
    <lineage>
        <taxon>Bacteria</taxon>
        <taxon>Bacillati</taxon>
        <taxon>Bacillota</taxon>
        <taxon>Clostridia</taxon>
        <taxon>Eubacteriales</taxon>
        <taxon>Peptococcaceae</taxon>
        <taxon>Acididesulfobacillus</taxon>
    </lineage>
</organism>
<evidence type="ECO:0000259" key="3">
    <source>
        <dbReference type="Pfam" id="PF02663"/>
    </source>
</evidence>
<evidence type="ECO:0000313" key="5">
    <source>
        <dbReference type="EMBL" id="CEJ07013.1"/>
    </source>
</evidence>
<dbReference type="EMBL" id="CDGJ01000037">
    <property type="protein sequence ID" value="CEJ07013.1"/>
    <property type="molecule type" value="Genomic_DNA"/>
</dbReference>
<proteinExistence type="predicted"/>
<dbReference type="Gene3D" id="1.10.3320.10">
    <property type="entry name" value="pa2218 like domain"/>
    <property type="match status" value="1"/>
</dbReference>
<dbReference type="Gene3D" id="3.30.1330.20">
    <property type="entry name" value="Tubulin/FtsZ, C-terminal domain"/>
    <property type="match status" value="1"/>
</dbReference>
<dbReference type="PANTHER" id="PTHR39418:SF1">
    <property type="entry name" value="DEHYDROGENASE"/>
    <property type="match status" value="1"/>
</dbReference>
<dbReference type="Proteomes" id="UP001071230">
    <property type="component" value="Unassembled WGS sequence"/>
</dbReference>
<dbReference type="InterPro" id="IPR023288">
    <property type="entry name" value="Pa2218-like_dom_sf"/>
</dbReference>
<dbReference type="SUPFAM" id="SSF143555">
    <property type="entry name" value="FwdE-like"/>
    <property type="match status" value="1"/>
</dbReference>
<dbReference type="EMBL" id="LR746496">
    <property type="protein sequence ID" value="CAA7601526.1"/>
    <property type="molecule type" value="Genomic_DNA"/>
</dbReference>
<dbReference type="RefSeq" id="WP_240985045.1">
    <property type="nucleotide sequence ID" value="NZ_CDGJ01000037.1"/>
</dbReference>
<evidence type="ECO:0000313" key="6">
    <source>
        <dbReference type="Proteomes" id="UP001071230"/>
    </source>
</evidence>
<gene>
    <name evidence="5" type="ORF">DEACI_1467</name>
    <name evidence="4" type="ORF">DEACI_2193</name>
</gene>
<keyword evidence="6" id="KW-1185">Reference proteome</keyword>
<dbReference type="InterPro" id="IPR037103">
    <property type="entry name" value="Tubulin/FtsZ-like_C"/>
</dbReference>
<keyword evidence="2" id="KW-0342">GTP-binding</keyword>
<reference evidence="5" key="1">
    <citation type="submission" date="2014-11" db="EMBL/GenBank/DDBJ databases">
        <authorList>
            <person name="Hornung B.V."/>
        </authorList>
    </citation>
    <scope>NUCLEOTIDE SEQUENCE</scope>
    <source>
        <strain evidence="5">INE</strain>
    </source>
</reference>
<keyword evidence="1" id="KW-0547">Nucleotide-binding</keyword>